<name>A0A9P7F4V1_9AGAM</name>
<evidence type="ECO:0000256" key="1">
    <source>
        <dbReference type="SAM" id="Phobius"/>
    </source>
</evidence>
<evidence type="ECO:0000313" key="3">
    <source>
        <dbReference type="Proteomes" id="UP000823399"/>
    </source>
</evidence>
<dbReference type="EMBL" id="JABBWM010000031">
    <property type="protein sequence ID" value="KAG2107385.1"/>
    <property type="molecule type" value="Genomic_DNA"/>
</dbReference>
<protein>
    <submittedName>
        <fullName evidence="2">Uncharacterized protein</fullName>
    </submittedName>
</protein>
<dbReference type="RefSeq" id="XP_041292199.1">
    <property type="nucleotide sequence ID" value="XM_041428567.1"/>
</dbReference>
<dbReference type="Proteomes" id="UP000823399">
    <property type="component" value="Unassembled WGS sequence"/>
</dbReference>
<gene>
    <name evidence="2" type="ORF">F5147DRAFT_203823</name>
</gene>
<keyword evidence="1" id="KW-0472">Membrane</keyword>
<keyword evidence="1" id="KW-1133">Transmembrane helix</keyword>
<reference evidence="2" key="1">
    <citation type="journal article" date="2020" name="New Phytol.">
        <title>Comparative genomics reveals dynamic genome evolution in host specialist ectomycorrhizal fungi.</title>
        <authorList>
            <person name="Lofgren L.A."/>
            <person name="Nguyen N.H."/>
            <person name="Vilgalys R."/>
            <person name="Ruytinx J."/>
            <person name="Liao H.L."/>
            <person name="Branco S."/>
            <person name="Kuo A."/>
            <person name="LaButti K."/>
            <person name="Lipzen A."/>
            <person name="Andreopoulos W."/>
            <person name="Pangilinan J."/>
            <person name="Riley R."/>
            <person name="Hundley H."/>
            <person name="Na H."/>
            <person name="Barry K."/>
            <person name="Grigoriev I.V."/>
            <person name="Stajich J.E."/>
            <person name="Kennedy P.G."/>
        </authorList>
    </citation>
    <scope>NUCLEOTIDE SEQUENCE</scope>
    <source>
        <strain evidence="2">FC423</strain>
    </source>
</reference>
<feature type="transmembrane region" description="Helical" evidence="1">
    <location>
        <begin position="74"/>
        <end position="95"/>
    </location>
</feature>
<evidence type="ECO:0000313" key="2">
    <source>
        <dbReference type="EMBL" id="KAG2107385.1"/>
    </source>
</evidence>
<proteinExistence type="predicted"/>
<keyword evidence="1" id="KW-0812">Transmembrane</keyword>
<accession>A0A9P7F4V1</accession>
<sequence>MVNFEDTISQYPIPRCDTSVLGPFCRYQEPQFSCSAGQLFVLVYLLAFVVMVLCQCVVTLRVWHLFHRRRLIRWFAAVVFIGSMIGSAIVGGVSFDAVKSAYEITNSSVNSNKSPPVIFIIYLPSLIVHTVMFSLTMYRFRASSGALQEHGIIHRFLKEGMFMYAFAAGTLLYEIISLSMTELDHISVYYPALGGGLAVGTTVVSVCRAMLSIRSLAATHHVDPAWLLNHAELSRVQWRRGTSEGEIYVEVDEMDVFPPSH</sequence>
<dbReference type="OrthoDB" id="2679643at2759"/>
<comment type="caution">
    <text evidence="2">The sequence shown here is derived from an EMBL/GenBank/DDBJ whole genome shotgun (WGS) entry which is preliminary data.</text>
</comment>
<feature type="transmembrane region" description="Helical" evidence="1">
    <location>
        <begin position="115"/>
        <end position="135"/>
    </location>
</feature>
<feature type="transmembrane region" description="Helical" evidence="1">
    <location>
        <begin position="188"/>
        <end position="211"/>
    </location>
</feature>
<feature type="transmembrane region" description="Helical" evidence="1">
    <location>
        <begin position="156"/>
        <end position="176"/>
    </location>
</feature>
<dbReference type="AlphaFoldDB" id="A0A9P7F4V1"/>
<keyword evidence="3" id="KW-1185">Reference proteome</keyword>
<feature type="transmembrane region" description="Helical" evidence="1">
    <location>
        <begin position="39"/>
        <end position="62"/>
    </location>
</feature>
<organism evidence="2 3">
    <name type="scientific">Suillus discolor</name>
    <dbReference type="NCBI Taxonomy" id="1912936"/>
    <lineage>
        <taxon>Eukaryota</taxon>
        <taxon>Fungi</taxon>
        <taxon>Dikarya</taxon>
        <taxon>Basidiomycota</taxon>
        <taxon>Agaricomycotina</taxon>
        <taxon>Agaricomycetes</taxon>
        <taxon>Agaricomycetidae</taxon>
        <taxon>Boletales</taxon>
        <taxon>Suillineae</taxon>
        <taxon>Suillaceae</taxon>
        <taxon>Suillus</taxon>
    </lineage>
</organism>
<dbReference type="GeneID" id="64690826"/>